<name>A0A8H6WKI6_9AGAR</name>
<dbReference type="OrthoDB" id="429520at2759"/>
<dbReference type="EMBL" id="JACAZF010000001">
    <property type="protein sequence ID" value="KAF7315774.1"/>
    <property type="molecule type" value="Genomic_DNA"/>
</dbReference>
<dbReference type="SUPFAM" id="SSF50978">
    <property type="entry name" value="WD40 repeat-like"/>
    <property type="match status" value="1"/>
</dbReference>
<dbReference type="InterPro" id="IPR003903">
    <property type="entry name" value="UIM_dom"/>
</dbReference>
<organism evidence="6 7">
    <name type="scientific">Mycena indigotica</name>
    <dbReference type="NCBI Taxonomy" id="2126181"/>
    <lineage>
        <taxon>Eukaryota</taxon>
        <taxon>Fungi</taxon>
        <taxon>Dikarya</taxon>
        <taxon>Basidiomycota</taxon>
        <taxon>Agaricomycotina</taxon>
        <taxon>Agaricomycetes</taxon>
        <taxon>Agaricomycetidae</taxon>
        <taxon>Agaricales</taxon>
        <taxon>Marasmiineae</taxon>
        <taxon>Mycenaceae</taxon>
        <taxon>Mycena</taxon>
    </lineage>
</organism>
<dbReference type="PROSITE" id="PS50294">
    <property type="entry name" value="WD_REPEATS_REGION"/>
    <property type="match status" value="1"/>
</dbReference>
<proteinExistence type="predicted"/>
<evidence type="ECO:0000313" key="7">
    <source>
        <dbReference type="Proteomes" id="UP000636479"/>
    </source>
</evidence>
<dbReference type="PROSITE" id="PS50082">
    <property type="entry name" value="WD_REPEATS_2"/>
    <property type="match status" value="1"/>
</dbReference>
<feature type="region of interest" description="Disordered" evidence="4">
    <location>
        <begin position="612"/>
        <end position="666"/>
    </location>
</feature>
<feature type="region of interest" description="Disordered" evidence="4">
    <location>
        <begin position="680"/>
        <end position="737"/>
    </location>
</feature>
<feature type="compositionally biased region" description="Polar residues" evidence="4">
    <location>
        <begin position="702"/>
        <end position="728"/>
    </location>
</feature>
<dbReference type="InterPro" id="IPR015943">
    <property type="entry name" value="WD40/YVTN_repeat-like_dom_sf"/>
</dbReference>
<dbReference type="SUPFAM" id="SSF81383">
    <property type="entry name" value="F-box domain"/>
    <property type="match status" value="1"/>
</dbReference>
<dbReference type="PROSITE" id="PS50330">
    <property type="entry name" value="UIM"/>
    <property type="match status" value="1"/>
</dbReference>
<evidence type="ECO:0000313" key="6">
    <source>
        <dbReference type="EMBL" id="KAF7315774.1"/>
    </source>
</evidence>
<keyword evidence="1 3" id="KW-0853">WD repeat</keyword>
<evidence type="ECO:0000259" key="5">
    <source>
        <dbReference type="PROSITE" id="PS50181"/>
    </source>
</evidence>
<protein>
    <recommendedName>
        <fullName evidence="5">F-box domain-containing protein</fullName>
    </recommendedName>
</protein>
<dbReference type="RefSeq" id="XP_037225797.1">
    <property type="nucleotide sequence ID" value="XM_037357887.1"/>
</dbReference>
<dbReference type="PROSITE" id="PS50181">
    <property type="entry name" value="FBOX"/>
    <property type="match status" value="1"/>
</dbReference>
<dbReference type="SMART" id="SM00320">
    <property type="entry name" value="WD40"/>
    <property type="match status" value="3"/>
</dbReference>
<dbReference type="Pfam" id="PF12937">
    <property type="entry name" value="F-box-like"/>
    <property type="match status" value="1"/>
</dbReference>
<reference evidence="6" key="1">
    <citation type="submission" date="2020-05" db="EMBL/GenBank/DDBJ databases">
        <title>Mycena genomes resolve the evolution of fungal bioluminescence.</title>
        <authorList>
            <person name="Tsai I.J."/>
        </authorList>
    </citation>
    <scope>NUCLEOTIDE SEQUENCE</scope>
    <source>
        <strain evidence="6">171206Taipei</strain>
    </source>
</reference>
<keyword evidence="2" id="KW-0677">Repeat</keyword>
<dbReference type="PANTHER" id="PTHR19857:SF8">
    <property type="entry name" value="ANGIO-ASSOCIATED MIGRATORY CELL PROTEIN"/>
    <property type="match status" value="1"/>
</dbReference>
<evidence type="ECO:0000256" key="3">
    <source>
        <dbReference type="PROSITE-ProRule" id="PRU00221"/>
    </source>
</evidence>
<evidence type="ECO:0000256" key="2">
    <source>
        <dbReference type="ARBA" id="ARBA00022737"/>
    </source>
</evidence>
<dbReference type="InterPro" id="IPR036322">
    <property type="entry name" value="WD40_repeat_dom_sf"/>
</dbReference>
<dbReference type="Gene3D" id="1.20.1280.50">
    <property type="match status" value="1"/>
</dbReference>
<dbReference type="InterPro" id="IPR001810">
    <property type="entry name" value="F-box_dom"/>
</dbReference>
<feature type="repeat" description="WD" evidence="3">
    <location>
        <begin position="238"/>
        <end position="277"/>
    </location>
</feature>
<dbReference type="InterPro" id="IPR036047">
    <property type="entry name" value="F-box-like_dom_sf"/>
</dbReference>
<evidence type="ECO:0000256" key="4">
    <source>
        <dbReference type="SAM" id="MobiDB-lite"/>
    </source>
</evidence>
<dbReference type="SMART" id="SM00256">
    <property type="entry name" value="FBOX"/>
    <property type="match status" value="1"/>
</dbReference>
<feature type="compositionally biased region" description="Low complexity" evidence="4">
    <location>
        <begin position="628"/>
        <end position="645"/>
    </location>
</feature>
<feature type="domain" description="F-box" evidence="5">
    <location>
        <begin position="26"/>
        <end position="72"/>
    </location>
</feature>
<accession>A0A8H6WKI6</accession>
<feature type="region of interest" description="Disordered" evidence="4">
    <location>
        <begin position="1"/>
        <end position="23"/>
    </location>
</feature>
<comment type="caution">
    <text evidence="6">The sequence shown here is derived from an EMBL/GenBank/DDBJ whole genome shotgun (WGS) entry which is preliminary data.</text>
</comment>
<sequence>MHIRTNKASQNKLSSNQSTQPLSNSQYGIQVLPDESLLHIASHLDPRSLYFLAQVSRYFNRLVSDDHTWHRAFLCQYFGISPEADLNDAKCLLLRRSSASWKLEFTRYYILRRRWERSRNATTTHIPLHSAISSMHLMPSHGLISSSLRYGVVARSLPFTGRVLRGFLDASGSGTGLGIGNPNTEFSPNVSACSLASDGGTAKIAWGFRNGEVAFTSANKAMDTASRSAAKFTRCSVEDAHHGAVSEVIWDGSLVASTGSDGKVKLWDPKQGRCLWTSAGSIVQEECIRIAAAIDQGIIAAAYDSGTISVWSGISVSQSPGSVSSVTIPAPMDDSAPHSVSGLYIDRNRVLLASFVDSIFFYRFHIDPTTNAINCTKFGDAALGSITTITPFFAEKAGEPSLVITGTQLGCIAIYDWSQSISPLPTYKFEAYADGTSVTALAWNGLTLVTGCAQGTTRIFDALTLEYLRSFPSPIPRRRTAPAFAGGPLAEDPAVKQILLGSERDVLFVAVGDRVVAWRAGPVPKGGYRSPAKSLSGKKRERGDANSKAYQHIEMRQAISDSKYLLADEGRHSQRAYGREREQRAQLDTLGLSEVEAVEYVLMLSREDAIERASHQSQPLDEGEWDTSRSSSSTASSSPSPSTSRGQPIMIPRASNSSSKVQVSPPESIEAFLQSATSDTVGNFPQIGGSISPPRSGAKKSAWSTPLTTSPVVSPANSDGVTSSAANTSRKEDEMDDDLQLAIALSLSQMK</sequence>
<evidence type="ECO:0000256" key="1">
    <source>
        <dbReference type="ARBA" id="ARBA00022574"/>
    </source>
</evidence>
<gene>
    <name evidence="6" type="ORF">MIND_00093400</name>
</gene>
<dbReference type="AlphaFoldDB" id="A0A8H6WKI6"/>
<dbReference type="PANTHER" id="PTHR19857">
    <property type="entry name" value="MITOCHONDRIAL DIVISION PROTEIN 1-RELATED"/>
    <property type="match status" value="1"/>
</dbReference>
<dbReference type="Gene3D" id="2.130.10.10">
    <property type="entry name" value="YVTN repeat-like/Quinoprotein amine dehydrogenase"/>
    <property type="match status" value="1"/>
</dbReference>
<dbReference type="InterPro" id="IPR051179">
    <property type="entry name" value="WD_repeat_multifunction"/>
</dbReference>
<dbReference type="InterPro" id="IPR001680">
    <property type="entry name" value="WD40_rpt"/>
</dbReference>
<feature type="region of interest" description="Disordered" evidence="4">
    <location>
        <begin position="526"/>
        <end position="548"/>
    </location>
</feature>
<dbReference type="Proteomes" id="UP000636479">
    <property type="component" value="Unassembled WGS sequence"/>
</dbReference>
<keyword evidence="7" id="KW-1185">Reference proteome</keyword>
<dbReference type="GeneID" id="59340403"/>